<protein>
    <submittedName>
        <fullName evidence="2">Uncharacterized protein</fullName>
    </submittedName>
</protein>
<keyword evidence="3" id="KW-1185">Reference proteome</keyword>
<dbReference type="RefSeq" id="WP_184494398.1">
    <property type="nucleotide sequence ID" value="NZ_JACIJO010000001.1"/>
</dbReference>
<evidence type="ECO:0000313" key="3">
    <source>
        <dbReference type="Proteomes" id="UP000588604"/>
    </source>
</evidence>
<comment type="caution">
    <text evidence="2">The sequence shown here is derived from an EMBL/GenBank/DDBJ whole genome shotgun (WGS) entry which is preliminary data.</text>
</comment>
<name>A0A841MCQ0_9BACT</name>
<keyword evidence="1" id="KW-0472">Membrane</keyword>
<organism evidence="2 3">
    <name type="scientific">Algoriphagus iocasae</name>
    <dbReference type="NCBI Taxonomy" id="1836499"/>
    <lineage>
        <taxon>Bacteria</taxon>
        <taxon>Pseudomonadati</taxon>
        <taxon>Bacteroidota</taxon>
        <taxon>Cytophagia</taxon>
        <taxon>Cytophagales</taxon>
        <taxon>Cyclobacteriaceae</taxon>
        <taxon>Algoriphagus</taxon>
    </lineage>
</organism>
<keyword evidence="1" id="KW-1133">Transmembrane helix</keyword>
<feature type="transmembrane region" description="Helical" evidence="1">
    <location>
        <begin position="12"/>
        <end position="28"/>
    </location>
</feature>
<dbReference type="AlphaFoldDB" id="A0A841MCQ0"/>
<feature type="transmembrane region" description="Helical" evidence="1">
    <location>
        <begin position="76"/>
        <end position="97"/>
    </location>
</feature>
<gene>
    <name evidence="2" type="ORF">FHS59_001457</name>
</gene>
<accession>A0A841MCQ0</accession>
<keyword evidence="1" id="KW-0812">Transmembrane</keyword>
<sequence length="106" mass="12106">MERDHNFNYRQPLVTASGIILGFVLNFATDLVKRDNKGDFVSMAILLSTMIGIIFLITSLYRILNNKYDRNNADKYYSITLKLFLTGVVFSFLGALVKMTYTLILP</sequence>
<evidence type="ECO:0000256" key="1">
    <source>
        <dbReference type="SAM" id="Phobius"/>
    </source>
</evidence>
<dbReference type="EMBL" id="JACIJO010000001">
    <property type="protein sequence ID" value="MBB6325842.1"/>
    <property type="molecule type" value="Genomic_DNA"/>
</dbReference>
<evidence type="ECO:0000313" key="2">
    <source>
        <dbReference type="EMBL" id="MBB6325842.1"/>
    </source>
</evidence>
<dbReference type="Proteomes" id="UP000588604">
    <property type="component" value="Unassembled WGS sequence"/>
</dbReference>
<proteinExistence type="predicted"/>
<feature type="transmembrane region" description="Helical" evidence="1">
    <location>
        <begin position="40"/>
        <end position="64"/>
    </location>
</feature>
<reference evidence="2 3" key="1">
    <citation type="submission" date="2020-08" db="EMBL/GenBank/DDBJ databases">
        <title>Genomic Encyclopedia of Type Strains, Phase IV (KMG-IV): sequencing the most valuable type-strain genomes for metagenomic binning, comparative biology and taxonomic classification.</title>
        <authorList>
            <person name="Goeker M."/>
        </authorList>
    </citation>
    <scope>NUCLEOTIDE SEQUENCE [LARGE SCALE GENOMIC DNA]</scope>
    <source>
        <strain evidence="2 3">DSM 102044</strain>
    </source>
</reference>